<sequence length="161" mass="17022">MKKSLKRAVVGISAAGLLAAGTVATAAPAQAATPGNLQILGGVNCEFKRWGPNWNSGPIWQMHRFLGVSNIGGSTMTGVHVAEFGGPNKIIPALPANHPSKKGVKRATKAGELLPGQVVLTHTNTWRGCWPASISGYTIGDQVEDPFNNVGYWQNVRRSNP</sequence>
<evidence type="ECO:0000256" key="1">
    <source>
        <dbReference type="SAM" id="SignalP"/>
    </source>
</evidence>
<name>A0A2S0KCU7_9ACTN</name>
<feature type="signal peptide" evidence="1">
    <location>
        <begin position="1"/>
        <end position="31"/>
    </location>
</feature>
<evidence type="ECO:0000313" key="2">
    <source>
        <dbReference type="EMBL" id="AVL99506.1"/>
    </source>
</evidence>
<protein>
    <recommendedName>
        <fullName evidence="4">Secreted protein</fullName>
    </recommendedName>
</protein>
<dbReference type="RefSeq" id="WP_105941241.1">
    <property type="nucleotide sequence ID" value="NZ_CP027433.1"/>
</dbReference>
<dbReference type="KEGG" id="git:C6V83_03605"/>
<evidence type="ECO:0008006" key="4">
    <source>
        <dbReference type="Google" id="ProtNLM"/>
    </source>
</evidence>
<dbReference type="OrthoDB" id="4480167at2"/>
<keyword evidence="1" id="KW-0732">Signal</keyword>
<dbReference type="EMBL" id="CP027433">
    <property type="protein sequence ID" value="AVL99506.1"/>
    <property type="molecule type" value="Genomic_DNA"/>
</dbReference>
<accession>A0A2S0KCU7</accession>
<organism evidence="2 3">
    <name type="scientific">Gordonia iterans</name>
    <dbReference type="NCBI Taxonomy" id="1004901"/>
    <lineage>
        <taxon>Bacteria</taxon>
        <taxon>Bacillati</taxon>
        <taxon>Actinomycetota</taxon>
        <taxon>Actinomycetes</taxon>
        <taxon>Mycobacteriales</taxon>
        <taxon>Gordoniaceae</taxon>
        <taxon>Gordonia</taxon>
    </lineage>
</organism>
<gene>
    <name evidence="2" type="ORF">C6V83_03605</name>
</gene>
<dbReference type="Proteomes" id="UP000239814">
    <property type="component" value="Chromosome"/>
</dbReference>
<dbReference type="AlphaFoldDB" id="A0A2S0KCU7"/>
<evidence type="ECO:0000313" key="3">
    <source>
        <dbReference type="Proteomes" id="UP000239814"/>
    </source>
</evidence>
<feature type="chain" id="PRO_5015404876" description="Secreted protein" evidence="1">
    <location>
        <begin position="32"/>
        <end position="161"/>
    </location>
</feature>
<proteinExistence type="predicted"/>
<reference evidence="2 3" key="1">
    <citation type="submission" date="2018-03" db="EMBL/GenBank/DDBJ databases">
        <title>Characteristics and genome of n-alkane degrading marine bacteria Gordonia iterans isolated from crude oil contaminated in Tae-an, South Korea.</title>
        <authorList>
            <person name="Lee S.-S."/>
            <person name="Kim H."/>
        </authorList>
    </citation>
    <scope>NUCLEOTIDE SEQUENCE [LARGE SCALE GENOMIC DNA]</scope>
    <source>
        <strain evidence="2 3">Co17</strain>
    </source>
</reference>
<keyword evidence="3" id="KW-1185">Reference proteome</keyword>